<reference evidence="1" key="2">
    <citation type="journal article" date="2024" name="Plant">
        <title>Genomic evolution and insights into agronomic trait innovations of Sesamum species.</title>
        <authorList>
            <person name="Miao H."/>
            <person name="Wang L."/>
            <person name="Qu L."/>
            <person name="Liu H."/>
            <person name="Sun Y."/>
            <person name="Le M."/>
            <person name="Wang Q."/>
            <person name="Wei S."/>
            <person name="Zheng Y."/>
            <person name="Lin W."/>
            <person name="Duan Y."/>
            <person name="Cao H."/>
            <person name="Xiong S."/>
            <person name="Wang X."/>
            <person name="Wei L."/>
            <person name="Li C."/>
            <person name="Ma Q."/>
            <person name="Ju M."/>
            <person name="Zhao R."/>
            <person name="Li G."/>
            <person name="Mu C."/>
            <person name="Tian Q."/>
            <person name="Mei H."/>
            <person name="Zhang T."/>
            <person name="Gao T."/>
            <person name="Zhang H."/>
        </authorList>
    </citation>
    <scope>NUCLEOTIDE SEQUENCE</scope>
    <source>
        <strain evidence="1">K16</strain>
    </source>
</reference>
<name>A0AAE1VXB6_9LAMI</name>
<proteinExistence type="predicted"/>
<dbReference type="AlphaFoldDB" id="A0AAE1VXB6"/>
<dbReference type="PANTHER" id="PTHR33240">
    <property type="entry name" value="OS08G0508500 PROTEIN"/>
    <property type="match status" value="1"/>
</dbReference>
<reference evidence="1" key="1">
    <citation type="submission" date="2020-06" db="EMBL/GenBank/DDBJ databases">
        <authorList>
            <person name="Li T."/>
            <person name="Hu X."/>
            <person name="Zhang T."/>
            <person name="Song X."/>
            <person name="Zhang H."/>
            <person name="Dai N."/>
            <person name="Sheng W."/>
            <person name="Hou X."/>
            <person name="Wei L."/>
        </authorList>
    </citation>
    <scope>NUCLEOTIDE SEQUENCE</scope>
    <source>
        <strain evidence="1">K16</strain>
        <tissue evidence="1">Leaf</tissue>
    </source>
</reference>
<dbReference type="Gene3D" id="2.40.70.10">
    <property type="entry name" value="Acid Proteases"/>
    <property type="match status" value="1"/>
</dbReference>
<dbReference type="EMBL" id="JACGWL010000934">
    <property type="protein sequence ID" value="KAK4381161.1"/>
    <property type="molecule type" value="Genomic_DNA"/>
</dbReference>
<comment type="caution">
    <text evidence="1">The sequence shown here is derived from an EMBL/GenBank/DDBJ whole genome shotgun (WGS) entry which is preliminary data.</text>
</comment>
<dbReference type="InterPro" id="IPR021109">
    <property type="entry name" value="Peptidase_aspartic_dom_sf"/>
</dbReference>
<dbReference type="PANTHER" id="PTHR33240:SF15">
    <property type="entry name" value="GAG-PRO-LIKE PROTEIN"/>
    <property type="match status" value="1"/>
</dbReference>
<dbReference type="CDD" id="cd00303">
    <property type="entry name" value="retropepsin_like"/>
    <property type="match status" value="1"/>
</dbReference>
<sequence>MSKKLNESSQMSPLAEYVEKNLHSLSYASESDANKSPMSCPCFVSNYSFTINVALVMVTNATTIEGQLASLTRAIEGLTKHVQEQVAQIARLINKVDNIDASHVMGKQVEAHNEVEAPTKQHYMRRTSMHWGLHYILQGILPKSFEESATRAHDMKLSITKLQTRNASFKLKNTAKDNVFPKNNVPYGKPQRKLTLKEMQARNEATRDEDLLLGSKPHNRPLFVAGYAREQNVNRILIDGGSAVNILPLRTLKELGIPIDELSNSCLMIQGFNQGGQRAIDVIRMELLMDDMMSTTLFHVIDAKTFYNMLLGRPWLHENFVVHSTWHQCFKYCRNGTVRKGFVPSTQEEEGGHETLVIDEKRFDPKAFKLLIKAGYNSKEKLSFRKHPHEATGKKLHGLNATQVMLKKNGHAIQDSRVSLGIKPIRIAIKRVNNNYITKGFSSTKDDNNKEKAERLCLQ</sequence>
<evidence type="ECO:0000313" key="1">
    <source>
        <dbReference type="EMBL" id="KAK4381161.1"/>
    </source>
</evidence>
<dbReference type="Proteomes" id="UP001289374">
    <property type="component" value="Unassembled WGS sequence"/>
</dbReference>
<evidence type="ECO:0000313" key="2">
    <source>
        <dbReference type="Proteomes" id="UP001289374"/>
    </source>
</evidence>
<gene>
    <name evidence="1" type="ORF">Sango_2995100</name>
</gene>
<accession>A0AAE1VXB6</accession>
<protein>
    <submittedName>
        <fullName evidence="1">Uncharacterized protein</fullName>
    </submittedName>
</protein>
<dbReference type="SUPFAM" id="SSF50630">
    <property type="entry name" value="Acid proteases"/>
    <property type="match status" value="1"/>
</dbReference>
<keyword evidence="2" id="KW-1185">Reference proteome</keyword>
<organism evidence="1 2">
    <name type="scientific">Sesamum angolense</name>
    <dbReference type="NCBI Taxonomy" id="2727404"/>
    <lineage>
        <taxon>Eukaryota</taxon>
        <taxon>Viridiplantae</taxon>
        <taxon>Streptophyta</taxon>
        <taxon>Embryophyta</taxon>
        <taxon>Tracheophyta</taxon>
        <taxon>Spermatophyta</taxon>
        <taxon>Magnoliopsida</taxon>
        <taxon>eudicotyledons</taxon>
        <taxon>Gunneridae</taxon>
        <taxon>Pentapetalae</taxon>
        <taxon>asterids</taxon>
        <taxon>lamiids</taxon>
        <taxon>Lamiales</taxon>
        <taxon>Pedaliaceae</taxon>
        <taxon>Sesamum</taxon>
    </lineage>
</organism>